<proteinExistence type="inferred from homology"/>
<keyword evidence="3 5" id="KW-0732">Signal</keyword>
<dbReference type="CDD" id="cd09916">
    <property type="entry name" value="CpxP_like"/>
    <property type="match status" value="1"/>
</dbReference>
<dbReference type="InterPro" id="IPR012899">
    <property type="entry name" value="LTXXQ"/>
</dbReference>
<dbReference type="Gene3D" id="1.20.120.1490">
    <property type="match status" value="1"/>
</dbReference>
<evidence type="ECO:0000313" key="6">
    <source>
        <dbReference type="EMBL" id="TLU65798.1"/>
    </source>
</evidence>
<evidence type="ECO:0000256" key="5">
    <source>
        <dbReference type="SAM" id="SignalP"/>
    </source>
</evidence>
<evidence type="ECO:0000256" key="4">
    <source>
        <dbReference type="ARBA" id="ARBA00022764"/>
    </source>
</evidence>
<feature type="signal peptide" evidence="5">
    <location>
        <begin position="1"/>
        <end position="25"/>
    </location>
</feature>
<feature type="chain" id="PRO_5024382149" evidence="5">
    <location>
        <begin position="26"/>
        <end position="146"/>
    </location>
</feature>
<comment type="similarity">
    <text evidence="2">Belongs to the CpxP/Spy family.</text>
</comment>
<evidence type="ECO:0000256" key="2">
    <source>
        <dbReference type="ARBA" id="ARBA00008441"/>
    </source>
</evidence>
<organism evidence="6 7">
    <name type="scientific">Thalassotalea litorea</name>
    <dbReference type="NCBI Taxonomy" id="2020715"/>
    <lineage>
        <taxon>Bacteria</taxon>
        <taxon>Pseudomonadati</taxon>
        <taxon>Pseudomonadota</taxon>
        <taxon>Gammaproteobacteria</taxon>
        <taxon>Alteromonadales</taxon>
        <taxon>Colwelliaceae</taxon>
        <taxon>Thalassotalea</taxon>
    </lineage>
</organism>
<evidence type="ECO:0000256" key="3">
    <source>
        <dbReference type="ARBA" id="ARBA00022729"/>
    </source>
</evidence>
<dbReference type="EMBL" id="VCBC01000006">
    <property type="protein sequence ID" value="TLU65798.1"/>
    <property type="molecule type" value="Genomic_DNA"/>
</dbReference>
<sequence>MTRTRTFNTSVLLVLLSSLAFSSMAFDKSMSKGDRGGKSQQMTKMFRALDLTEAQKSEIKTIRESSKQQLHALAPNKDENRKELQAIIRADTFNEDAFMALQQSTQEQKQQAELIKAKTMHQIYHVLDSEQQVKFEKMQQERKQRK</sequence>
<protein>
    <submittedName>
        <fullName evidence="6">Periplasmic heavy metal sensor</fullName>
    </submittedName>
</protein>
<dbReference type="GO" id="GO:0030288">
    <property type="term" value="C:outer membrane-bounded periplasmic space"/>
    <property type="evidence" value="ECO:0007669"/>
    <property type="project" value="TreeGrafter"/>
</dbReference>
<dbReference type="InterPro" id="IPR052211">
    <property type="entry name" value="Cpx_auxiliary_protein"/>
</dbReference>
<dbReference type="RefSeq" id="WP_138319458.1">
    <property type="nucleotide sequence ID" value="NZ_VCBC01000006.1"/>
</dbReference>
<accession>A0A5R9IV21</accession>
<keyword evidence="4" id="KW-0574">Periplasm</keyword>
<comment type="subcellular location">
    <subcellularLocation>
        <location evidence="1">Periplasm</location>
    </subcellularLocation>
</comment>
<gene>
    <name evidence="6" type="ORF">FE810_07755</name>
</gene>
<dbReference type="PIRSF" id="PIRSF034445">
    <property type="entry name" value="CpxP_Spy"/>
    <property type="match status" value="1"/>
</dbReference>
<dbReference type="PANTHER" id="PTHR38102">
    <property type="entry name" value="PERIPLASMIC CHAPERONE SPY"/>
    <property type="match status" value="1"/>
</dbReference>
<evidence type="ECO:0000256" key="1">
    <source>
        <dbReference type="ARBA" id="ARBA00004418"/>
    </source>
</evidence>
<reference evidence="6 7" key="1">
    <citation type="submission" date="2019-05" db="EMBL/GenBank/DDBJ databases">
        <title>Genome sequences of Thalassotalea litorea 1K03283.</title>
        <authorList>
            <person name="Zhang D."/>
        </authorList>
    </citation>
    <scope>NUCLEOTIDE SEQUENCE [LARGE SCALE GENOMIC DNA]</scope>
    <source>
        <strain evidence="6 7">MCCC 1K03283</strain>
    </source>
</reference>
<dbReference type="AlphaFoldDB" id="A0A5R9IV21"/>
<keyword evidence="7" id="KW-1185">Reference proteome</keyword>
<comment type="caution">
    <text evidence="6">The sequence shown here is derived from an EMBL/GenBank/DDBJ whole genome shotgun (WGS) entry which is preliminary data.</text>
</comment>
<dbReference type="OrthoDB" id="6227479at2"/>
<name>A0A5R9IV21_9GAMM</name>
<dbReference type="Pfam" id="PF07813">
    <property type="entry name" value="LTXXQ"/>
    <property type="match status" value="1"/>
</dbReference>
<dbReference type="Proteomes" id="UP000307790">
    <property type="component" value="Unassembled WGS sequence"/>
</dbReference>
<dbReference type="GO" id="GO:0051082">
    <property type="term" value="F:unfolded protein binding"/>
    <property type="evidence" value="ECO:0007669"/>
    <property type="project" value="TreeGrafter"/>
</dbReference>
<evidence type="ECO:0000313" key="7">
    <source>
        <dbReference type="Proteomes" id="UP000307790"/>
    </source>
</evidence>
<dbReference type="PANTHER" id="PTHR38102:SF1">
    <property type="entry name" value="PERIPLASMIC CHAPERONE SPY"/>
    <property type="match status" value="1"/>
</dbReference>